<reference evidence="1" key="1">
    <citation type="submission" date="2021-06" db="EMBL/GenBank/DDBJ databases">
        <authorList>
            <person name="Kallberg Y."/>
            <person name="Tangrot J."/>
            <person name="Rosling A."/>
        </authorList>
    </citation>
    <scope>NUCLEOTIDE SEQUENCE</scope>
    <source>
        <strain evidence="1">CL356</strain>
    </source>
</reference>
<keyword evidence="2" id="KW-1185">Reference proteome</keyword>
<gene>
    <name evidence="1" type="ORF">ACOLOM_LOCUS8122</name>
</gene>
<evidence type="ECO:0000313" key="2">
    <source>
        <dbReference type="Proteomes" id="UP000789525"/>
    </source>
</evidence>
<dbReference type="Proteomes" id="UP000789525">
    <property type="component" value="Unassembled WGS sequence"/>
</dbReference>
<accession>A0ACA9NCA8</accession>
<evidence type="ECO:0000313" key="1">
    <source>
        <dbReference type="EMBL" id="CAG8646711.1"/>
    </source>
</evidence>
<comment type="caution">
    <text evidence="1">The sequence shown here is derived from an EMBL/GenBank/DDBJ whole genome shotgun (WGS) entry which is preliminary data.</text>
</comment>
<organism evidence="1 2">
    <name type="scientific">Acaulospora colombiana</name>
    <dbReference type="NCBI Taxonomy" id="27376"/>
    <lineage>
        <taxon>Eukaryota</taxon>
        <taxon>Fungi</taxon>
        <taxon>Fungi incertae sedis</taxon>
        <taxon>Mucoromycota</taxon>
        <taxon>Glomeromycotina</taxon>
        <taxon>Glomeromycetes</taxon>
        <taxon>Diversisporales</taxon>
        <taxon>Acaulosporaceae</taxon>
        <taxon>Acaulospora</taxon>
    </lineage>
</organism>
<name>A0ACA9NCA8_9GLOM</name>
<proteinExistence type="predicted"/>
<dbReference type="EMBL" id="CAJVPT010020215">
    <property type="protein sequence ID" value="CAG8646711.1"/>
    <property type="molecule type" value="Genomic_DNA"/>
</dbReference>
<feature type="non-terminal residue" evidence="1">
    <location>
        <position position="161"/>
    </location>
</feature>
<protein>
    <submittedName>
        <fullName evidence="1">10342_t:CDS:1</fullName>
    </submittedName>
</protein>
<sequence>RVWEDLEGGDVLPRFTLEVRMIEKAISQESSETSSENEELQIDCPLCDATFSDHYAFTKHYTNEHARKLRNDTIDPNTGNMNPPSYFDATNGQQPPANVEAEVMEILNWNRFGRRMLINAGYSISRASANIASYKSNGVEARLGLGISRFSIGEKFEVNTP</sequence>
<feature type="non-terminal residue" evidence="1">
    <location>
        <position position="1"/>
    </location>
</feature>